<organism evidence="2 3">
    <name type="scientific">Clostridium bornimense</name>
    <dbReference type="NCBI Taxonomy" id="1216932"/>
    <lineage>
        <taxon>Bacteria</taxon>
        <taxon>Bacillati</taxon>
        <taxon>Bacillota</taxon>
        <taxon>Clostridia</taxon>
        <taxon>Eubacteriales</taxon>
        <taxon>Clostridiaceae</taxon>
        <taxon>Clostridium</taxon>
    </lineage>
</organism>
<dbReference type="GO" id="GO:0004722">
    <property type="term" value="F:protein serine/threonine phosphatase activity"/>
    <property type="evidence" value="ECO:0007669"/>
    <property type="project" value="InterPro"/>
</dbReference>
<dbReference type="InterPro" id="IPR001932">
    <property type="entry name" value="PPM-type_phosphatase-like_dom"/>
</dbReference>
<gene>
    <name evidence="2" type="ORF">CM240_1141</name>
</gene>
<dbReference type="OrthoDB" id="9801841at2"/>
<dbReference type="InterPro" id="IPR036457">
    <property type="entry name" value="PPM-type-like_dom_sf"/>
</dbReference>
<dbReference type="PROSITE" id="PS51746">
    <property type="entry name" value="PPM_2"/>
    <property type="match status" value="1"/>
</dbReference>
<dbReference type="CDD" id="cd00143">
    <property type="entry name" value="PP2Cc"/>
    <property type="match status" value="1"/>
</dbReference>
<evidence type="ECO:0000313" key="2">
    <source>
        <dbReference type="EMBL" id="CDM68305.1"/>
    </source>
</evidence>
<dbReference type="Gene3D" id="3.60.40.10">
    <property type="entry name" value="PPM-type phosphatase domain"/>
    <property type="match status" value="1"/>
</dbReference>
<dbReference type="SUPFAM" id="SSF81606">
    <property type="entry name" value="PP2C-like"/>
    <property type="match status" value="1"/>
</dbReference>
<accession>W6SF17</accession>
<dbReference type="Pfam" id="PF00481">
    <property type="entry name" value="PP2C"/>
    <property type="match status" value="1"/>
</dbReference>
<dbReference type="KEGG" id="clt:CM240_1141"/>
<dbReference type="SMART" id="SM00331">
    <property type="entry name" value="PP2C_SIG"/>
    <property type="match status" value="1"/>
</dbReference>
<dbReference type="Proteomes" id="UP000019426">
    <property type="component" value="Chromosome M2/40_rep1"/>
</dbReference>
<dbReference type="STRING" id="1216932.CM240_1141"/>
<protein>
    <recommendedName>
        <fullName evidence="1">PPM-type phosphatase domain-containing protein</fullName>
    </recommendedName>
</protein>
<sequence length="266" mass="30055">MKKYKIATRAISDVGVIKKVNEDSIITKLAIGPKGNHGIFAIFDGLGGLKRGDKASGICKSTFEEWWNKQMKLLPSLTDKEIINSINEILYDCNNKVSMYGEENDISLGSTASILLIVKGKYYIAHVGDSRIYKFEKELEQLTEDHSLVALKVKNGEMTLEESRVSKEKNILLQCIGIREEIEIYNKIGSIKDGDKFILCSDGFSNRLEDTEICNIFNDTNKEERLKETIDIVKSRGERDNISAIILDIEKDINGVIGRIIKFIKR</sequence>
<proteinExistence type="predicted"/>
<dbReference type="PATRIC" id="fig|1216932.3.peg.1131"/>
<evidence type="ECO:0000259" key="1">
    <source>
        <dbReference type="PROSITE" id="PS51746"/>
    </source>
</evidence>
<dbReference type="PANTHER" id="PTHR47992">
    <property type="entry name" value="PROTEIN PHOSPHATASE"/>
    <property type="match status" value="1"/>
</dbReference>
<dbReference type="InterPro" id="IPR015655">
    <property type="entry name" value="PP2C"/>
</dbReference>
<reference evidence="2 3" key="1">
    <citation type="submission" date="2013-11" db="EMBL/GenBank/DDBJ databases">
        <title>Complete genome sequence of Clostridum sp. M2/40.</title>
        <authorList>
            <person name="Wibberg D."/>
            <person name="Puehler A."/>
            <person name="Schlueter A."/>
        </authorList>
    </citation>
    <scope>NUCLEOTIDE SEQUENCE [LARGE SCALE GENOMIC DNA]</scope>
    <source>
        <strain evidence="3">M2/40</strain>
    </source>
</reference>
<dbReference type="EMBL" id="HG917868">
    <property type="protein sequence ID" value="CDM68305.1"/>
    <property type="molecule type" value="Genomic_DNA"/>
</dbReference>
<evidence type="ECO:0000313" key="3">
    <source>
        <dbReference type="Proteomes" id="UP000019426"/>
    </source>
</evidence>
<name>W6SF17_9CLOT</name>
<dbReference type="SMART" id="SM00332">
    <property type="entry name" value="PP2Cc"/>
    <property type="match status" value="1"/>
</dbReference>
<dbReference type="AlphaFoldDB" id="W6SF17"/>
<dbReference type="eggNOG" id="COG0631">
    <property type="taxonomic scope" value="Bacteria"/>
</dbReference>
<dbReference type="HOGENOM" id="CLU_034545_4_1_9"/>
<feature type="domain" description="PPM-type phosphatase" evidence="1">
    <location>
        <begin position="7"/>
        <end position="249"/>
    </location>
</feature>
<keyword evidence="3" id="KW-1185">Reference proteome</keyword>
<dbReference type="RefSeq" id="WP_044037267.1">
    <property type="nucleotide sequence ID" value="NZ_HG917868.1"/>
</dbReference>